<keyword evidence="12" id="KW-1185">Reference proteome</keyword>
<dbReference type="Gene3D" id="2.30.30.60">
    <property type="match status" value="1"/>
</dbReference>
<keyword evidence="3" id="KW-1003">Cell membrane</keyword>
<accession>A0A1P8WJD5</accession>
<feature type="transmembrane region" description="Helical" evidence="8">
    <location>
        <begin position="145"/>
        <end position="165"/>
    </location>
</feature>
<organism evidence="11 12">
    <name type="scientific">Fuerstiella marisgermanici</name>
    <dbReference type="NCBI Taxonomy" id="1891926"/>
    <lineage>
        <taxon>Bacteria</taxon>
        <taxon>Pseudomonadati</taxon>
        <taxon>Planctomycetota</taxon>
        <taxon>Planctomycetia</taxon>
        <taxon>Planctomycetales</taxon>
        <taxon>Planctomycetaceae</taxon>
        <taxon>Fuerstiella</taxon>
    </lineage>
</organism>
<dbReference type="Proteomes" id="UP000187735">
    <property type="component" value="Chromosome"/>
</dbReference>
<dbReference type="InterPro" id="IPR049278">
    <property type="entry name" value="MS_channel_C"/>
</dbReference>
<dbReference type="InterPro" id="IPR011066">
    <property type="entry name" value="MscS_channel_C_sf"/>
</dbReference>
<dbReference type="GO" id="GO:0008381">
    <property type="term" value="F:mechanosensitive monoatomic ion channel activity"/>
    <property type="evidence" value="ECO:0007669"/>
    <property type="project" value="InterPro"/>
</dbReference>
<dbReference type="Pfam" id="PF00924">
    <property type="entry name" value="MS_channel_2nd"/>
    <property type="match status" value="1"/>
</dbReference>
<dbReference type="Pfam" id="PF21082">
    <property type="entry name" value="MS_channel_3rd"/>
    <property type="match status" value="1"/>
</dbReference>
<evidence type="ECO:0000256" key="5">
    <source>
        <dbReference type="ARBA" id="ARBA00022989"/>
    </source>
</evidence>
<dbReference type="PANTHER" id="PTHR30221">
    <property type="entry name" value="SMALL-CONDUCTANCE MECHANOSENSITIVE CHANNEL"/>
    <property type="match status" value="1"/>
</dbReference>
<dbReference type="Gene3D" id="3.30.1340.30">
    <property type="match status" value="1"/>
</dbReference>
<comment type="similarity">
    <text evidence="2">Belongs to the MscS (TC 1.A.23) family.</text>
</comment>
<dbReference type="InterPro" id="IPR023408">
    <property type="entry name" value="MscS_beta-dom_sf"/>
</dbReference>
<evidence type="ECO:0000313" key="11">
    <source>
        <dbReference type="EMBL" id="APZ94174.1"/>
    </source>
</evidence>
<dbReference type="SUPFAM" id="SSF50182">
    <property type="entry name" value="Sm-like ribonucleoproteins"/>
    <property type="match status" value="1"/>
</dbReference>
<evidence type="ECO:0000256" key="7">
    <source>
        <dbReference type="SAM" id="MobiDB-lite"/>
    </source>
</evidence>
<dbReference type="SUPFAM" id="SSF82689">
    <property type="entry name" value="Mechanosensitive channel protein MscS (YggB), C-terminal domain"/>
    <property type="match status" value="1"/>
</dbReference>
<dbReference type="InterPro" id="IPR007055">
    <property type="entry name" value="BON_dom"/>
</dbReference>
<evidence type="ECO:0000313" key="12">
    <source>
        <dbReference type="Proteomes" id="UP000187735"/>
    </source>
</evidence>
<dbReference type="PANTHER" id="PTHR30221:SF1">
    <property type="entry name" value="SMALL-CONDUCTANCE MECHANOSENSITIVE CHANNEL"/>
    <property type="match status" value="1"/>
</dbReference>
<dbReference type="STRING" id="1891926.Fuma_03798"/>
<keyword evidence="5 8" id="KW-1133">Transmembrane helix</keyword>
<comment type="subcellular location">
    <subcellularLocation>
        <location evidence="1">Cell membrane</location>
        <topology evidence="1">Multi-pass membrane protein</topology>
    </subcellularLocation>
</comment>
<evidence type="ECO:0000256" key="9">
    <source>
        <dbReference type="SAM" id="SignalP"/>
    </source>
</evidence>
<keyword evidence="6 8" id="KW-0472">Membrane</keyword>
<feature type="domain" description="BON" evidence="10">
    <location>
        <begin position="55"/>
        <end position="121"/>
    </location>
</feature>
<sequence precursor="true">MLLSGLIALPLLLALTGSASAQDEQPASPDPATETDAEAESPEAPKAVNVTEVAMDAEIDQRLREILRSTEWFRDEAVSVENGVVFLTGTTSDEKYRKWAGDLATRTEDVVAVVNRIKVTEPPILDFSPALAVTRDMGRTVIRSLPLLALSLALLILTWFAARAAKRIGDVTILRRVDTALLREVARKAIAIPVFLLGMFLILRVTGLSQLAMTVVGGTGLFGLVIGIAFRDIAENFLASILLSMQNPFRYGDLIEVSGHTGYVQRVNTRGTLLMTPDGNHVQIPNSDIFKGTIINYTSNPNRRFSFQIGIGYDAPATKAQDTAMEVLREHPAILNDPEPQVLVEQLASSTINLTIYAWVDANQHSLLKVKSSVMRLVLKAFDQAGFPMPDDQREIVFPSGVPVQMLEHQPERRPSGAGTPGSRDGAAQDSAVQARTMATEEEEVTNSAEGDFSSEAEDLREQARKSRDPDGEETDLLESANSATSVRS</sequence>
<keyword evidence="4 8" id="KW-0812">Transmembrane</keyword>
<evidence type="ECO:0000259" key="10">
    <source>
        <dbReference type="PROSITE" id="PS50914"/>
    </source>
</evidence>
<dbReference type="InterPro" id="IPR045275">
    <property type="entry name" value="MscS_archaea/bacteria_type"/>
</dbReference>
<evidence type="ECO:0000256" key="8">
    <source>
        <dbReference type="SAM" id="Phobius"/>
    </source>
</evidence>
<dbReference type="PROSITE" id="PS50914">
    <property type="entry name" value="BON"/>
    <property type="match status" value="1"/>
</dbReference>
<evidence type="ECO:0000256" key="4">
    <source>
        <dbReference type="ARBA" id="ARBA00022692"/>
    </source>
</evidence>
<dbReference type="EMBL" id="CP017641">
    <property type="protein sequence ID" value="APZ94174.1"/>
    <property type="molecule type" value="Genomic_DNA"/>
</dbReference>
<feature type="transmembrane region" description="Helical" evidence="8">
    <location>
        <begin position="211"/>
        <end position="230"/>
    </location>
</feature>
<feature type="transmembrane region" description="Helical" evidence="8">
    <location>
        <begin position="185"/>
        <end position="205"/>
    </location>
</feature>
<evidence type="ECO:0000256" key="6">
    <source>
        <dbReference type="ARBA" id="ARBA00023136"/>
    </source>
</evidence>
<evidence type="ECO:0000256" key="3">
    <source>
        <dbReference type="ARBA" id="ARBA00022475"/>
    </source>
</evidence>
<dbReference type="Pfam" id="PF04972">
    <property type="entry name" value="BON"/>
    <property type="match status" value="1"/>
</dbReference>
<evidence type="ECO:0000256" key="2">
    <source>
        <dbReference type="ARBA" id="ARBA00008017"/>
    </source>
</evidence>
<evidence type="ECO:0000256" key="1">
    <source>
        <dbReference type="ARBA" id="ARBA00004651"/>
    </source>
</evidence>
<feature type="chain" id="PRO_5012569035" evidence="9">
    <location>
        <begin position="22"/>
        <end position="489"/>
    </location>
</feature>
<feature type="region of interest" description="Disordered" evidence="7">
    <location>
        <begin position="409"/>
        <end position="489"/>
    </location>
</feature>
<dbReference type="GO" id="GO:0005886">
    <property type="term" value="C:plasma membrane"/>
    <property type="evidence" value="ECO:0007669"/>
    <property type="project" value="UniProtKB-SubCell"/>
</dbReference>
<dbReference type="InterPro" id="IPR006685">
    <property type="entry name" value="MscS_channel_2nd"/>
</dbReference>
<gene>
    <name evidence="11" type="primary">mscS_4</name>
    <name evidence="11" type="ORF">Fuma_03798</name>
</gene>
<dbReference type="Gene3D" id="1.10.287.1260">
    <property type="match status" value="1"/>
</dbReference>
<dbReference type="AlphaFoldDB" id="A0A1P8WJD5"/>
<feature type="signal peptide" evidence="9">
    <location>
        <begin position="1"/>
        <end position="21"/>
    </location>
</feature>
<dbReference type="Gene3D" id="3.30.70.100">
    <property type="match status" value="1"/>
</dbReference>
<protein>
    <submittedName>
        <fullName evidence="11">Small-conductance mechanosensitive channel</fullName>
    </submittedName>
</protein>
<reference evidence="11 12" key="1">
    <citation type="journal article" date="2016" name="Front. Microbiol.">
        <title>Fuerstia marisgermanicae gen. nov., sp. nov., an Unusual Member of the Phylum Planctomycetes from the German Wadden Sea.</title>
        <authorList>
            <person name="Kohn T."/>
            <person name="Heuer A."/>
            <person name="Jogler M."/>
            <person name="Vollmers J."/>
            <person name="Boedeker C."/>
            <person name="Bunk B."/>
            <person name="Rast P."/>
            <person name="Borchert D."/>
            <person name="Glockner I."/>
            <person name="Freese H.M."/>
            <person name="Klenk H.P."/>
            <person name="Overmann J."/>
            <person name="Kaster A.K."/>
            <person name="Rohde M."/>
            <person name="Wiegand S."/>
            <person name="Jogler C."/>
        </authorList>
    </citation>
    <scope>NUCLEOTIDE SEQUENCE [LARGE SCALE GENOMIC DNA]</scope>
    <source>
        <strain evidence="11 12">NH11</strain>
    </source>
</reference>
<keyword evidence="9" id="KW-0732">Signal</keyword>
<name>A0A1P8WJD5_9PLAN</name>
<dbReference type="KEGG" id="fmr:Fuma_03798"/>
<feature type="region of interest" description="Disordered" evidence="7">
    <location>
        <begin position="20"/>
        <end position="46"/>
    </location>
</feature>
<feature type="compositionally biased region" description="Polar residues" evidence="7">
    <location>
        <begin position="480"/>
        <end position="489"/>
    </location>
</feature>
<feature type="compositionally biased region" description="Basic and acidic residues" evidence="7">
    <location>
        <begin position="458"/>
        <end position="470"/>
    </location>
</feature>
<proteinExistence type="inferred from homology"/>
<dbReference type="InterPro" id="IPR010920">
    <property type="entry name" value="LSM_dom_sf"/>
</dbReference>